<dbReference type="InterPro" id="IPR036689">
    <property type="entry name" value="ESAT-6-like_sf"/>
</dbReference>
<dbReference type="Gene3D" id="1.10.287.1060">
    <property type="entry name" value="ESAT-6-like"/>
    <property type="match status" value="1"/>
</dbReference>
<evidence type="ECO:0000313" key="2">
    <source>
        <dbReference type="EMBL" id="MQY20443.1"/>
    </source>
</evidence>
<evidence type="ECO:0000256" key="1">
    <source>
        <dbReference type="SAM" id="MobiDB-lite"/>
    </source>
</evidence>
<feature type="compositionally biased region" description="Low complexity" evidence="1">
    <location>
        <begin position="181"/>
        <end position="195"/>
    </location>
</feature>
<keyword evidence="3" id="KW-1185">Reference proteome</keyword>
<reference evidence="2 3" key="1">
    <citation type="submission" date="2019-10" db="EMBL/GenBank/DDBJ databases">
        <title>Nocardia macrotermitis sp. nov. and Nocardia aurantia sp. nov., isolated from the gut of fungus growing-termite Macrotermes natalensis.</title>
        <authorList>
            <person name="Benndorf R."/>
            <person name="Schwitalla J."/>
            <person name="Martin K."/>
            <person name="De Beer W."/>
            <person name="Kaster A.-K."/>
            <person name="Vollmers J."/>
            <person name="Poulsen M."/>
            <person name="Beemelmanns C."/>
        </authorList>
    </citation>
    <scope>NUCLEOTIDE SEQUENCE [LARGE SCALE GENOMIC DNA]</scope>
    <source>
        <strain evidence="2 3">RB20</strain>
    </source>
</reference>
<feature type="compositionally biased region" description="Low complexity" evidence="1">
    <location>
        <begin position="229"/>
        <end position="242"/>
    </location>
</feature>
<feature type="compositionally biased region" description="Polar residues" evidence="1">
    <location>
        <begin position="243"/>
        <end position="256"/>
    </location>
</feature>
<name>A0A7K0D3X7_9NOCA</name>
<dbReference type="EMBL" id="WEGK01000007">
    <property type="protein sequence ID" value="MQY20443.1"/>
    <property type="molecule type" value="Genomic_DNA"/>
</dbReference>
<feature type="compositionally biased region" description="Low complexity" evidence="1">
    <location>
        <begin position="257"/>
        <end position="276"/>
    </location>
</feature>
<dbReference type="RefSeq" id="WP_153411223.1">
    <property type="nucleotide sequence ID" value="NZ_WEGK01000007.1"/>
</dbReference>
<protein>
    <recommendedName>
        <fullName evidence="4">PPE family domain-containing protein</fullName>
    </recommendedName>
</protein>
<proteinExistence type="predicted"/>
<evidence type="ECO:0008006" key="4">
    <source>
        <dbReference type="Google" id="ProtNLM"/>
    </source>
</evidence>
<feature type="compositionally biased region" description="Low complexity" evidence="1">
    <location>
        <begin position="304"/>
        <end position="323"/>
    </location>
</feature>
<sequence length="388" mass="39203">MVAYEPSKIPDGGENPDSWTHWDIYRAFNPLNTVNAQQAATTYAKIAKDWSSAMSYFVGRINQSSTAAWSGAAAEASRTAMTNYGKSAEDTTDAINALADNVTTAIAGITGTKSGVPEPINSVSAWNPKGWDVGFWEGSKSRTKIDQERDTARENMRKYYKDNFTSADSKIATIPDPNPISSPLNTYTPSSSSTYKPGVASSGSGGSDTHNSGSSSGNAGYSGSGGQSGTSSNTSASTSPASYQNSSTSGASNTTPSSLYGGQSSTTSTTPSSFTSGVGGGSGTDSTGTGTNANPGGGLGKSVPGTTPGTTATAASRAGNSTTGFGGMGGMGGTGKSGDSESTHAIPEWLRTMENTEELLGPIPKTAPGGVIGGQFDGNSDENSDAES</sequence>
<evidence type="ECO:0000313" key="3">
    <source>
        <dbReference type="Proteomes" id="UP000438448"/>
    </source>
</evidence>
<accession>A0A7K0D3X7</accession>
<feature type="compositionally biased region" description="Acidic residues" evidence="1">
    <location>
        <begin position="379"/>
        <end position="388"/>
    </location>
</feature>
<comment type="caution">
    <text evidence="2">The sequence shown here is derived from an EMBL/GenBank/DDBJ whole genome shotgun (WGS) entry which is preliminary data.</text>
</comment>
<dbReference type="OrthoDB" id="4527402at2"/>
<organism evidence="2 3">
    <name type="scientific">Nocardia macrotermitis</name>
    <dbReference type="NCBI Taxonomy" id="2585198"/>
    <lineage>
        <taxon>Bacteria</taxon>
        <taxon>Bacillati</taxon>
        <taxon>Actinomycetota</taxon>
        <taxon>Actinomycetes</taxon>
        <taxon>Mycobacteriales</taxon>
        <taxon>Nocardiaceae</taxon>
        <taxon>Nocardia</taxon>
    </lineage>
</organism>
<feature type="region of interest" description="Disordered" evidence="1">
    <location>
        <begin position="169"/>
        <end position="346"/>
    </location>
</feature>
<dbReference type="AlphaFoldDB" id="A0A7K0D3X7"/>
<dbReference type="Proteomes" id="UP000438448">
    <property type="component" value="Unassembled WGS sequence"/>
</dbReference>
<feature type="compositionally biased region" description="Low complexity" evidence="1">
    <location>
        <begin position="284"/>
        <end position="294"/>
    </location>
</feature>
<feature type="compositionally biased region" description="Gly residues" evidence="1">
    <location>
        <begin position="324"/>
        <end position="336"/>
    </location>
</feature>
<feature type="region of interest" description="Disordered" evidence="1">
    <location>
        <begin position="362"/>
        <end position="388"/>
    </location>
</feature>
<gene>
    <name evidence="2" type="ORF">NRB20_35480</name>
</gene>
<dbReference type="SUPFAM" id="SSF140453">
    <property type="entry name" value="EsxAB dimer-like"/>
    <property type="match status" value="1"/>
</dbReference>